<dbReference type="FunFam" id="3.30.200.20:FF:000178">
    <property type="entry name" value="serine/threonine-protein kinase PBS1-like"/>
    <property type="match status" value="1"/>
</dbReference>
<dbReference type="EC" id="2.7.11.1" evidence="2"/>
<dbReference type="InterPro" id="IPR032872">
    <property type="entry name" value="WAK_assoc_C"/>
</dbReference>
<proteinExistence type="predicted"/>
<dbReference type="GO" id="GO:0016020">
    <property type="term" value="C:membrane"/>
    <property type="evidence" value="ECO:0007669"/>
    <property type="project" value="UniProtKB-SubCell"/>
</dbReference>
<dbReference type="EMBL" id="JBJKBG010000006">
    <property type="protein sequence ID" value="KAL3735274.1"/>
    <property type="molecule type" value="Genomic_DNA"/>
</dbReference>
<keyword evidence="11 16" id="KW-0472">Membrane</keyword>
<dbReference type="InterPro" id="IPR025287">
    <property type="entry name" value="WAK_GUB"/>
</dbReference>
<keyword evidence="9 15" id="KW-0067">ATP-binding</keyword>
<dbReference type="PROSITE" id="PS00107">
    <property type="entry name" value="PROTEIN_KINASE_ATP"/>
    <property type="match status" value="1"/>
</dbReference>
<dbReference type="InterPro" id="IPR000719">
    <property type="entry name" value="Prot_kinase_dom"/>
</dbReference>
<dbReference type="InterPro" id="IPR008271">
    <property type="entry name" value="Ser/Thr_kinase_AS"/>
</dbReference>
<keyword evidence="8" id="KW-0418">Kinase</keyword>
<dbReference type="Gene3D" id="3.30.200.20">
    <property type="entry name" value="Phosphorylase Kinase, domain 1"/>
    <property type="match status" value="1"/>
</dbReference>
<dbReference type="SMART" id="SM00220">
    <property type="entry name" value="S_TKc"/>
    <property type="match status" value="1"/>
</dbReference>
<evidence type="ECO:0000259" key="18">
    <source>
        <dbReference type="PROSITE" id="PS50011"/>
    </source>
</evidence>
<protein>
    <recommendedName>
        <fullName evidence="2">non-specific serine/threonine protein kinase</fullName>
        <ecNumber evidence="2">2.7.11.1</ecNumber>
    </recommendedName>
</protein>
<evidence type="ECO:0000256" key="16">
    <source>
        <dbReference type="SAM" id="Phobius"/>
    </source>
</evidence>
<gene>
    <name evidence="19" type="ORF">ACJRO7_024411</name>
</gene>
<dbReference type="Pfam" id="PF13947">
    <property type="entry name" value="GUB_WAK_bind"/>
    <property type="match status" value="1"/>
</dbReference>
<feature type="transmembrane region" description="Helical" evidence="16">
    <location>
        <begin position="275"/>
        <end position="293"/>
    </location>
</feature>
<feature type="chain" id="PRO_5044790472" description="non-specific serine/threonine protein kinase" evidence="17">
    <location>
        <begin position="33"/>
        <end position="665"/>
    </location>
</feature>
<evidence type="ECO:0000256" key="17">
    <source>
        <dbReference type="SAM" id="SignalP"/>
    </source>
</evidence>
<evidence type="ECO:0000256" key="14">
    <source>
        <dbReference type="ARBA" id="ARBA00048679"/>
    </source>
</evidence>
<evidence type="ECO:0000313" key="20">
    <source>
        <dbReference type="Proteomes" id="UP001634007"/>
    </source>
</evidence>
<evidence type="ECO:0000256" key="10">
    <source>
        <dbReference type="ARBA" id="ARBA00022989"/>
    </source>
</evidence>
<reference evidence="19 20" key="1">
    <citation type="submission" date="2024-11" db="EMBL/GenBank/DDBJ databases">
        <title>Chromosome-level genome assembly of Eucalyptus globulus Labill. provides insights into its genome evolution.</title>
        <authorList>
            <person name="Li X."/>
        </authorList>
    </citation>
    <scope>NUCLEOTIDE SEQUENCE [LARGE SCALE GENOMIC DNA]</scope>
    <source>
        <strain evidence="19">CL2024</strain>
        <tissue evidence="19">Fresh tender leaves</tissue>
    </source>
</reference>
<keyword evidence="7 15" id="KW-0547">Nucleotide-binding</keyword>
<evidence type="ECO:0000256" key="9">
    <source>
        <dbReference type="ARBA" id="ARBA00022840"/>
    </source>
</evidence>
<comment type="catalytic activity">
    <reaction evidence="13">
        <text>L-threonyl-[protein] + ATP = O-phospho-L-threonyl-[protein] + ADP + H(+)</text>
        <dbReference type="Rhea" id="RHEA:46608"/>
        <dbReference type="Rhea" id="RHEA-COMP:11060"/>
        <dbReference type="Rhea" id="RHEA-COMP:11605"/>
        <dbReference type="ChEBI" id="CHEBI:15378"/>
        <dbReference type="ChEBI" id="CHEBI:30013"/>
        <dbReference type="ChEBI" id="CHEBI:30616"/>
        <dbReference type="ChEBI" id="CHEBI:61977"/>
        <dbReference type="ChEBI" id="CHEBI:456216"/>
        <dbReference type="EC" id="2.7.11.1"/>
    </reaction>
</comment>
<comment type="subcellular location">
    <subcellularLocation>
        <location evidence="1">Membrane</location>
        <topology evidence="1">Single-pass type I membrane protein</topology>
    </subcellularLocation>
</comment>
<comment type="caution">
    <text evidence="19">The sequence shown here is derived from an EMBL/GenBank/DDBJ whole genome shotgun (WGS) entry which is preliminary data.</text>
</comment>
<dbReference type="PANTHER" id="PTHR27009">
    <property type="entry name" value="RUST RESISTANCE KINASE LR10-RELATED"/>
    <property type="match status" value="1"/>
</dbReference>
<keyword evidence="10 16" id="KW-1133">Transmembrane helix</keyword>
<dbReference type="GO" id="GO:0004674">
    <property type="term" value="F:protein serine/threonine kinase activity"/>
    <property type="evidence" value="ECO:0007669"/>
    <property type="project" value="UniProtKB-KW"/>
</dbReference>
<keyword evidence="6 17" id="KW-0732">Signal</keyword>
<name>A0ABD3K5E3_EUCGL</name>
<evidence type="ECO:0000256" key="13">
    <source>
        <dbReference type="ARBA" id="ARBA00047899"/>
    </source>
</evidence>
<evidence type="ECO:0000256" key="11">
    <source>
        <dbReference type="ARBA" id="ARBA00023136"/>
    </source>
</evidence>
<organism evidence="19 20">
    <name type="scientific">Eucalyptus globulus</name>
    <name type="common">Tasmanian blue gum</name>
    <dbReference type="NCBI Taxonomy" id="34317"/>
    <lineage>
        <taxon>Eukaryota</taxon>
        <taxon>Viridiplantae</taxon>
        <taxon>Streptophyta</taxon>
        <taxon>Embryophyta</taxon>
        <taxon>Tracheophyta</taxon>
        <taxon>Spermatophyta</taxon>
        <taxon>Magnoliopsida</taxon>
        <taxon>eudicotyledons</taxon>
        <taxon>Gunneridae</taxon>
        <taxon>Pentapetalae</taxon>
        <taxon>rosids</taxon>
        <taxon>malvids</taxon>
        <taxon>Myrtales</taxon>
        <taxon>Myrtaceae</taxon>
        <taxon>Myrtoideae</taxon>
        <taxon>Eucalypteae</taxon>
        <taxon>Eucalyptus</taxon>
    </lineage>
</organism>
<feature type="domain" description="Protein kinase" evidence="18">
    <location>
        <begin position="340"/>
        <end position="617"/>
    </location>
</feature>
<dbReference type="GO" id="GO:0005524">
    <property type="term" value="F:ATP binding"/>
    <property type="evidence" value="ECO:0007669"/>
    <property type="project" value="UniProtKB-UniRule"/>
</dbReference>
<accession>A0ABD3K5E3</accession>
<dbReference type="AlphaFoldDB" id="A0ABD3K5E3"/>
<comment type="catalytic activity">
    <reaction evidence="14">
        <text>L-seryl-[protein] + ATP = O-phospho-L-seryl-[protein] + ADP + H(+)</text>
        <dbReference type="Rhea" id="RHEA:17989"/>
        <dbReference type="Rhea" id="RHEA-COMP:9863"/>
        <dbReference type="Rhea" id="RHEA-COMP:11604"/>
        <dbReference type="ChEBI" id="CHEBI:15378"/>
        <dbReference type="ChEBI" id="CHEBI:29999"/>
        <dbReference type="ChEBI" id="CHEBI:30616"/>
        <dbReference type="ChEBI" id="CHEBI:83421"/>
        <dbReference type="ChEBI" id="CHEBI:456216"/>
        <dbReference type="EC" id="2.7.11.1"/>
    </reaction>
</comment>
<evidence type="ECO:0000256" key="6">
    <source>
        <dbReference type="ARBA" id="ARBA00022729"/>
    </source>
</evidence>
<evidence type="ECO:0000256" key="12">
    <source>
        <dbReference type="ARBA" id="ARBA00023180"/>
    </source>
</evidence>
<evidence type="ECO:0000256" key="7">
    <source>
        <dbReference type="ARBA" id="ARBA00022741"/>
    </source>
</evidence>
<evidence type="ECO:0000256" key="8">
    <source>
        <dbReference type="ARBA" id="ARBA00022777"/>
    </source>
</evidence>
<dbReference type="SUPFAM" id="SSF56112">
    <property type="entry name" value="Protein kinase-like (PK-like)"/>
    <property type="match status" value="1"/>
</dbReference>
<evidence type="ECO:0000256" key="15">
    <source>
        <dbReference type="PROSITE-ProRule" id="PRU10141"/>
    </source>
</evidence>
<evidence type="ECO:0000256" key="3">
    <source>
        <dbReference type="ARBA" id="ARBA00022527"/>
    </source>
</evidence>
<dbReference type="InterPro" id="IPR017441">
    <property type="entry name" value="Protein_kinase_ATP_BS"/>
</dbReference>
<feature type="binding site" evidence="15">
    <location>
        <position position="368"/>
    </location>
    <ligand>
        <name>ATP</name>
        <dbReference type="ChEBI" id="CHEBI:30616"/>
    </ligand>
</feature>
<dbReference type="Gene3D" id="1.10.510.10">
    <property type="entry name" value="Transferase(Phosphotransferase) domain 1"/>
    <property type="match status" value="1"/>
</dbReference>
<dbReference type="Proteomes" id="UP001634007">
    <property type="component" value="Unassembled WGS sequence"/>
</dbReference>
<keyword evidence="20" id="KW-1185">Reference proteome</keyword>
<dbReference type="InterPro" id="IPR001245">
    <property type="entry name" value="Ser-Thr/Tyr_kinase_cat_dom"/>
</dbReference>
<keyword evidence="3" id="KW-0723">Serine/threonine-protein kinase</keyword>
<dbReference type="PROSITE" id="PS00108">
    <property type="entry name" value="PROTEIN_KINASE_ST"/>
    <property type="match status" value="1"/>
</dbReference>
<keyword evidence="5 16" id="KW-0812">Transmembrane</keyword>
<feature type="signal peptide" evidence="17">
    <location>
        <begin position="1"/>
        <end position="32"/>
    </location>
</feature>
<evidence type="ECO:0000313" key="19">
    <source>
        <dbReference type="EMBL" id="KAL3735274.1"/>
    </source>
</evidence>
<sequence length="665" mass="74156">MMHPHRYLFWDLSLCFLIATTLILIRAPTMHGAEDASYLNCSSAIQCGGLQNVSYPFWGLNRPSYCGLPEFELTCQDNTVLINISNEDYRVLRIDGTSQMTVARNDYWETFCPAKFKNTTQEITNLFSYTTDTVASNLTLYYGCQATTITLATIMTSQFTCIYSGNIVTGYFLTKNVSDVVSSSSVNFSAIVSYFEDCNTSVVLAANQSAIQEIESSPSNTTLVSAIDEGFGLTWTVDTKCSGCLASGGQCGRDNSRGNFVCYCPDKPYSSACPAGALAIGILISVIAIIFILKIKTGIFSWKVLLFKSERDCDVEKLMKIHGSLVPRRYRYIDLKKMTSSFSEKLGQGGFGAVYKGQNRDGNLVAVKILTESKSSPEEFINEVVSISRTSHVNVITLLGFCYEGKRRALVFDYMPNGSLDHFIYSTTALNMSSSLEWKILHQIAIGVARGLEYLHQGCNTRILHFDIKPQNILLDRDFTPKISDFGLAKLCHGRESALSTLGMRGTVGFIAPEVVFRNLGRVSHKSYVYSYGMLVLEMIGLKNAPMEVSNSSEMYFPEWIYRNLELGKDLKLPMNVTMEEEVLARTMIIVSLLCIQTSPSDRPPIGKVIEMLEGSFESLQMPPKPILYSPTQPLSQHWEEMTSHSNGSLEERILQNIEESSNTW</sequence>
<dbReference type="Pfam" id="PF07714">
    <property type="entry name" value="PK_Tyr_Ser-Thr"/>
    <property type="match status" value="1"/>
</dbReference>
<dbReference type="InterPro" id="IPR045874">
    <property type="entry name" value="LRK10/LRL21-25-like"/>
</dbReference>
<evidence type="ECO:0000256" key="5">
    <source>
        <dbReference type="ARBA" id="ARBA00022692"/>
    </source>
</evidence>
<dbReference type="InterPro" id="IPR011009">
    <property type="entry name" value="Kinase-like_dom_sf"/>
</dbReference>
<evidence type="ECO:0000256" key="1">
    <source>
        <dbReference type="ARBA" id="ARBA00004479"/>
    </source>
</evidence>
<keyword evidence="4" id="KW-0808">Transferase</keyword>
<evidence type="ECO:0000256" key="2">
    <source>
        <dbReference type="ARBA" id="ARBA00012513"/>
    </source>
</evidence>
<keyword evidence="12" id="KW-0325">Glycoprotein</keyword>
<evidence type="ECO:0000256" key="4">
    <source>
        <dbReference type="ARBA" id="ARBA00022679"/>
    </source>
</evidence>
<dbReference type="FunFam" id="1.10.510.10:FF:000590">
    <property type="entry name" value="PR5-like receptor kinase"/>
    <property type="match status" value="1"/>
</dbReference>
<dbReference type="Pfam" id="PF14380">
    <property type="entry name" value="WAK_assoc"/>
    <property type="match status" value="1"/>
</dbReference>
<dbReference type="PROSITE" id="PS50011">
    <property type="entry name" value="PROTEIN_KINASE_DOM"/>
    <property type="match status" value="1"/>
</dbReference>